<dbReference type="AlphaFoldDB" id="A0A8J5HTJ7"/>
<organism evidence="1 2">
    <name type="scientific">Zingiber officinale</name>
    <name type="common">Ginger</name>
    <name type="synonym">Amomum zingiber</name>
    <dbReference type="NCBI Taxonomy" id="94328"/>
    <lineage>
        <taxon>Eukaryota</taxon>
        <taxon>Viridiplantae</taxon>
        <taxon>Streptophyta</taxon>
        <taxon>Embryophyta</taxon>
        <taxon>Tracheophyta</taxon>
        <taxon>Spermatophyta</taxon>
        <taxon>Magnoliopsida</taxon>
        <taxon>Liliopsida</taxon>
        <taxon>Zingiberales</taxon>
        <taxon>Zingiberaceae</taxon>
        <taxon>Zingiber</taxon>
    </lineage>
</organism>
<accession>A0A8J5HTJ7</accession>
<proteinExistence type="predicted"/>
<reference evidence="1 2" key="1">
    <citation type="submission" date="2020-08" db="EMBL/GenBank/DDBJ databases">
        <title>Plant Genome Project.</title>
        <authorList>
            <person name="Zhang R.-G."/>
        </authorList>
    </citation>
    <scope>NUCLEOTIDE SEQUENCE [LARGE SCALE GENOMIC DNA]</scope>
    <source>
        <tissue evidence="1">Rhizome</tissue>
    </source>
</reference>
<evidence type="ECO:0000313" key="1">
    <source>
        <dbReference type="EMBL" id="KAG6533573.1"/>
    </source>
</evidence>
<evidence type="ECO:0000313" key="2">
    <source>
        <dbReference type="Proteomes" id="UP000734854"/>
    </source>
</evidence>
<sequence>MQTPIFFGNHGVRQAKGSQTAHANLVPLSIGSQTLYGESFGQLKPPSWDHANVVDQPPAVSRELNHVLDPRQWLENPDNGWNGIPKLTIFPGPKYIVKEPKTQEHMMPFFLQSLPADNPGGLEHRFGEQTVICPSYGLYATYEAHAPFPLF</sequence>
<gene>
    <name evidence="1" type="ORF">ZIOFF_007448</name>
</gene>
<keyword evidence="2" id="KW-1185">Reference proteome</keyword>
<protein>
    <submittedName>
        <fullName evidence="1">Uncharacterized protein</fullName>
    </submittedName>
</protein>
<dbReference type="EMBL" id="JACMSC010000002">
    <property type="protein sequence ID" value="KAG6533573.1"/>
    <property type="molecule type" value="Genomic_DNA"/>
</dbReference>
<name>A0A8J5HTJ7_ZINOF</name>
<comment type="caution">
    <text evidence="1">The sequence shown here is derived from an EMBL/GenBank/DDBJ whole genome shotgun (WGS) entry which is preliminary data.</text>
</comment>
<dbReference type="Proteomes" id="UP000734854">
    <property type="component" value="Unassembled WGS sequence"/>
</dbReference>